<evidence type="ECO:0008006" key="3">
    <source>
        <dbReference type="Google" id="ProtNLM"/>
    </source>
</evidence>
<organism evidence="1 2">
    <name type="scientific">Gordonia jacobaea</name>
    <dbReference type="NCBI Taxonomy" id="122202"/>
    <lineage>
        <taxon>Bacteria</taxon>
        <taxon>Bacillati</taxon>
        <taxon>Actinomycetota</taxon>
        <taxon>Actinomycetes</taxon>
        <taxon>Mycobacteriales</taxon>
        <taxon>Gordoniaceae</taxon>
        <taxon>Gordonia</taxon>
    </lineage>
</organism>
<dbReference type="Proteomes" id="UP000037247">
    <property type="component" value="Unassembled WGS sequence"/>
</dbReference>
<evidence type="ECO:0000313" key="2">
    <source>
        <dbReference type="Proteomes" id="UP000037247"/>
    </source>
</evidence>
<accession>A0ABR5ID62</accession>
<keyword evidence="2" id="KW-1185">Reference proteome</keyword>
<comment type="caution">
    <text evidence="1">The sequence shown here is derived from an EMBL/GenBank/DDBJ whole genome shotgun (WGS) entry which is preliminary data.</text>
</comment>
<proteinExistence type="predicted"/>
<dbReference type="EMBL" id="LDTZ01000016">
    <property type="protein sequence ID" value="KNA91699.1"/>
    <property type="molecule type" value="Genomic_DNA"/>
</dbReference>
<gene>
    <name evidence="1" type="ORF">ABW18_11195</name>
</gene>
<reference evidence="1 2" key="1">
    <citation type="submission" date="2015-05" db="EMBL/GenBank/DDBJ databases">
        <title>Draft genome sequence of the bacterium Gordonia jacobaea a new member of the Gordonia genus.</title>
        <authorList>
            <person name="Jimenez-Galisteo G."/>
            <person name="Dominguez A."/>
            <person name="Munoz E."/>
            <person name="Vinas M."/>
        </authorList>
    </citation>
    <scope>NUCLEOTIDE SEQUENCE [LARGE SCALE GENOMIC DNA]</scope>
    <source>
        <strain evidence="2">mv1</strain>
    </source>
</reference>
<name>A0ABR5ID62_9ACTN</name>
<dbReference type="RefSeq" id="WP_049699004.1">
    <property type="nucleotide sequence ID" value="NZ_LDTZ01000016.1"/>
</dbReference>
<evidence type="ECO:0000313" key="1">
    <source>
        <dbReference type="EMBL" id="KNA91699.1"/>
    </source>
</evidence>
<sequence>MREFLNADTLFNTIAMLRPERDGAFLVVEGSDDEYTLERHVDSSVTIFSGLGGKSELVDAAVKVGQKDIALVYFVVDSDYDRLVDPPVMHAPQVVASDTHDLVMDLIFVERSAIHNTIRAHVRGNLQRRSAFVPEKIVADALGLAFPVGLLRLLSVGNDWGLKLRDFPFGKLKSSPPDPAEVVELALSKSPPIAEGVDVPAALAGALDKYKDRDWSVVGDHDFFAALAKVLKDSELANVKGEALATTFLAAVRCQSIGRTGWFRELSDRSAVDAGASCFACPCANAA</sequence>
<protein>
    <recommendedName>
        <fullName evidence="3">DUF4435 domain-containing protein</fullName>
    </recommendedName>
</protein>